<dbReference type="SUPFAM" id="SSF56219">
    <property type="entry name" value="DNase I-like"/>
    <property type="match status" value="1"/>
</dbReference>
<dbReference type="RefSeq" id="WP_197007491.1">
    <property type="nucleotide sequence ID" value="NZ_BONS01000019.1"/>
</dbReference>
<keyword evidence="3" id="KW-1185">Reference proteome</keyword>
<evidence type="ECO:0000313" key="3">
    <source>
        <dbReference type="Proteomes" id="UP000622552"/>
    </source>
</evidence>
<keyword evidence="2" id="KW-0378">Hydrolase</keyword>
<evidence type="ECO:0000259" key="1">
    <source>
        <dbReference type="Pfam" id="PF03372"/>
    </source>
</evidence>
<keyword evidence="2" id="KW-0540">Nuclease</keyword>
<name>A0A8J7GK60_9ACTN</name>
<gene>
    <name evidence="2" type="ORF">IW245_007203</name>
</gene>
<protein>
    <submittedName>
        <fullName evidence="2">Endonuclease/exonuclease/phosphatase family metal-dependent hydrolase</fullName>
    </submittedName>
</protein>
<evidence type="ECO:0000313" key="2">
    <source>
        <dbReference type="EMBL" id="MBG6141009.1"/>
    </source>
</evidence>
<keyword evidence="2" id="KW-0255">Endonuclease</keyword>
<dbReference type="InterPro" id="IPR005135">
    <property type="entry name" value="Endo/exonuclease/phosphatase"/>
</dbReference>
<dbReference type="EMBL" id="JADOUF010000001">
    <property type="protein sequence ID" value="MBG6141009.1"/>
    <property type="molecule type" value="Genomic_DNA"/>
</dbReference>
<sequence length="222" mass="23943">MPKLRVVSYNVRGLKDDRAALGEVIRDLAPDVLFAQEAPRRFRWRHKCAELARSGGMLYASGGLPGLGNAILVSMRVTVEEAWGLRYPLTPGRHLRGAAFARCSVAKVPFLAVGTHLATDDTERPAQAALLAATIREAGGTTIFGGDINETEGGSAWRTLADTRTDAGATNQTPTFSVTNPSRRIDALFADKTCTVTSYSVIDTPAVRRASDHFPIYAEITL</sequence>
<dbReference type="GO" id="GO:0004519">
    <property type="term" value="F:endonuclease activity"/>
    <property type="evidence" value="ECO:0007669"/>
    <property type="project" value="UniProtKB-KW"/>
</dbReference>
<accession>A0A8J7GK60</accession>
<dbReference type="Pfam" id="PF03372">
    <property type="entry name" value="Exo_endo_phos"/>
    <property type="match status" value="1"/>
</dbReference>
<feature type="domain" description="Endonuclease/exonuclease/phosphatase" evidence="1">
    <location>
        <begin position="7"/>
        <end position="213"/>
    </location>
</feature>
<dbReference type="InterPro" id="IPR036691">
    <property type="entry name" value="Endo/exonu/phosph_ase_sf"/>
</dbReference>
<organism evidence="2 3">
    <name type="scientific">Longispora fulva</name>
    <dbReference type="NCBI Taxonomy" id="619741"/>
    <lineage>
        <taxon>Bacteria</taxon>
        <taxon>Bacillati</taxon>
        <taxon>Actinomycetota</taxon>
        <taxon>Actinomycetes</taxon>
        <taxon>Micromonosporales</taxon>
        <taxon>Micromonosporaceae</taxon>
        <taxon>Longispora</taxon>
    </lineage>
</organism>
<comment type="caution">
    <text evidence="2">The sequence shown here is derived from an EMBL/GenBank/DDBJ whole genome shotgun (WGS) entry which is preliminary data.</text>
</comment>
<dbReference type="Gene3D" id="3.60.10.10">
    <property type="entry name" value="Endonuclease/exonuclease/phosphatase"/>
    <property type="match status" value="1"/>
</dbReference>
<proteinExistence type="predicted"/>
<dbReference type="Proteomes" id="UP000622552">
    <property type="component" value="Unassembled WGS sequence"/>
</dbReference>
<reference evidence="2" key="1">
    <citation type="submission" date="2020-11" db="EMBL/GenBank/DDBJ databases">
        <title>Sequencing the genomes of 1000 actinobacteria strains.</title>
        <authorList>
            <person name="Klenk H.-P."/>
        </authorList>
    </citation>
    <scope>NUCLEOTIDE SEQUENCE</scope>
    <source>
        <strain evidence="2">DSM 45356</strain>
    </source>
</reference>
<dbReference type="AlphaFoldDB" id="A0A8J7GK60"/>
<dbReference type="GO" id="GO:0016787">
    <property type="term" value="F:hydrolase activity"/>
    <property type="evidence" value="ECO:0007669"/>
    <property type="project" value="UniProtKB-KW"/>
</dbReference>